<protein>
    <recommendedName>
        <fullName evidence="1">Thiamine-monophosphate kinase</fullName>
        <shortName evidence="1">TMP kinase</shortName>
        <shortName evidence="1">Thiamine-phosphate kinase</shortName>
        <ecNumber evidence="1">2.7.4.16</ecNumber>
    </recommendedName>
</protein>
<name>A0A519BCK9_9DELT</name>
<dbReference type="Gene3D" id="3.30.1330.10">
    <property type="entry name" value="PurM-like, N-terminal domain"/>
    <property type="match status" value="1"/>
</dbReference>
<feature type="binding site" evidence="1">
    <location>
        <position position="84"/>
    </location>
    <ligand>
        <name>Mg(2+)</name>
        <dbReference type="ChEBI" id="CHEBI:18420"/>
        <label>3</label>
    </ligand>
</feature>
<dbReference type="Proteomes" id="UP000320813">
    <property type="component" value="Unassembled WGS sequence"/>
</dbReference>
<keyword evidence="1" id="KW-0067">ATP-binding</keyword>
<feature type="binding site" evidence="1">
    <location>
        <position position="234"/>
    </location>
    <ligand>
        <name>Mg(2+)</name>
        <dbReference type="ChEBI" id="CHEBI:18420"/>
        <label>3</label>
    </ligand>
</feature>
<feature type="domain" description="PurM-like C-terminal" evidence="3">
    <location>
        <begin position="161"/>
        <end position="323"/>
    </location>
</feature>
<dbReference type="HAMAP" id="MF_02128">
    <property type="entry name" value="TMP_kinase"/>
    <property type="match status" value="1"/>
</dbReference>
<comment type="caution">
    <text evidence="4">The sequence shown here is derived from an EMBL/GenBank/DDBJ whole genome shotgun (WGS) entry which is preliminary data.</text>
</comment>
<feature type="binding site" evidence="1">
    <location>
        <position position="157"/>
    </location>
    <ligand>
        <name>ATP</name>
        <dbReference type="ChEBI" id="CHEBI:30616"/>
    </ligand>
</feature>
<comment type="caution">
    <text evidence="1">Lacks conserved residue(s) required for the propagation of feature annotation.</text>
</comment>
<dbReference type="EC" id="2.7.4.16" evidence="1"/>
<proteinExistence type="inferred from homology"/>
<dbReference type="PANTHER" id="PTHR30270:SF0">
    <property type="entry name" value="THIAMINE-MONOPHOSPHATE KINASE"/>
    <property type="match status" value="1"/>
</dbReference>
<feature type="binding site" evidence="1">
    <location>
        <position position="53"/>
    </location>
    <ligand>
        <name>Mg(2+)</name>
        <dbReference type="ChEBI" id="CHEBI:18420"/>
        <label>4</label>
    </ligand>
</feature>
<feature type="binding site" evidence="1">
    <location>
        <position position="236"/>
    </location>
    <ligand>
        <name>ATP</name>
        <dbReference type="ChEBI" id="CHEBI:30616"/>
    </ligand>
</feature>
<dbReference type="Gene3D" id="3.90.650.10">
    <property type="entry name" value="PurM-like C-terminal domain"/>
    <property type="match status" value="1"/>
</dbReference>
<keyword evidence="1" id="KW-0479">Metal-binding</keyword>
<dbReference type="GO" id="GO:0009229">
    <property type="term" value="P:thiamine diphosphate biosynthetic process"/>
    <property type="evidence" value="ECO:0007669"/>
    <property type="project" value="UniProtKB-UniRule"/>
</dbReference>
<dbReference type="PANTHER" id="PTHR30270">
    <property type="entry name" value="THIAMINE-MONOPHOSPHATE KINASE"/>
    <property type="match status" value="1"/>
</dbReference>
<evidence type="ECO:0000259" key="3">
    <source>
        <dbReference type="Pfam" id="PF02769"/>
    </source>
</evidence>
<dbReference type="NCBIfam" id="TIGR01379">
    <property type="entry name" value="thiL"/>
    <property type="match status" value="1"/>
</dbReference>
<evidence type="ECO:0000313" key="4">
    <source>
        <dbReference type="EMBL" id="RZD14999.1"/>
    </source>
</evidence>
<feature type="binding site" evidence="1">
    <location>
        <position position="84"/>
    </location>
    <ligand>
        <name>Mg(2+)</name>
        <dbReference type="ChEBI" id="CHEBI:18420"/>
        <label>4</label>
    </ligand>
</feature>
<dbReference type="InterPro" id="IPR036676">
    <property type="entry name" value="PurM-like_C_sf"/>
</dbReference>
<organism evidence="4 5">
    <name type="scientific">Candidatus Acidulodesulfobacterium ferriphilum</name>
    <dbReference type="NCBI Taxonomy" id="2597223"/>
    <lineage>
        <taxon>Bacteria</taxon>
        <taxon>Deltaproteobacteria</taxon>
        <taxon>Candidatus Acidulodesulfobacterales</taxon>
        <taxon>Candidatus Acidulodesulfobacterium</taxon>
    </lineage>
</organism>
<dbReference type="InterPro" id="IPR010918">
    <property type="entry name" value="PurM-like_C_dom"/>
</dbReference>
<feature type="binding site" evidence="1">
    <location>
        <position position="132"/>
    </location>
    <ligand>
        <name>Mg(2+)</name>
        <dbReference type="ChEBI" id="CHEBI:18420"/>
        <label>1</label>
    </ligand>
</feature>
<gene>
    <name evidence="1 4" type="primary">thiL</name>
    <name evidence="4" type="ORF">EVJ47_01600</name>
</gene>
<dbReference type="Pfam" id="PF02769">
    <property type="entry name" value="AIRS_C"/>
    <property type="match status" value="1"/>
</dbReference>
<feature type="binding site" evidence="1">
    <location>
        <position position="55"/>
    </location>
    <ligand>
        <name>Mg(2+)</name>
        <dbReference type="ChEBI" id="CHEBI:18420"/>
        <label>1</label>
    </ligand>
</feature>
<dbReference type="SUPFAM" id="SSF55326">
    <property type="entry name" value="PurM N-terminal domain-like"/>
    <property type="match status" value="1"/>
</dbReference>
<dbReference type="InterPro" id="IPR016188">
    <property type="entry name" value="PurM-like_N"/>
</dbReference>
<comment type="pathway">
    <text evidence="1">Cofactor biosynthesis; thiamine diphosphate biosynthesis; thiamine diphosphate from thiamine phosphate: step 1/1.</text>
</comment>
<dbReference type="Pfam" id="PF00586">
    <property type="entry name" value="AIRS"/>
    <property type="match status" value="1"/>
</dbReference>
<dbReference type="SUPFAM" id="SSF56042">
    <property type="entry name" value="PurM C-terminal domain-like"/>
    <property type="match status" value="1"/>
</dbReference>
<dbReference type="AlphaFoldDB" id="A0A519BCK9"/>
<dbReference type="PIRSF" id="PIRSF005303">
    <property type="entry name" value="Thiam_monoph_kin"/>
    <property type="match status" value="1"/>
</dbReference>
<reference evidence="4 5" key="1">
    <citation type="submission" date="2019-01" db="EMBL/GenBank/DDBJ databases">
        <title>Insights into ecological role of a new deltaproteobacterial order Candidatus Sinidesulfobacterales (Sva0485) by metagenomics and metatranscriptomics.</title>
        <authorList>
            <person name="Tan S."/>
            <person name="Liu J."/>
            <person name="Fang Y."/>
            <person name="Hedlund B.P."/>
            <person name="Lian Z.H."/>
            <person name="Huang L.Y."/>
            <person name="Li J.T."/>
            <person name="Huang L.N."/>
            <person name="Li W.J."/>
            <person name="Jiang H.C."/>
            <person name="Dong H.L."/>
            <person name="Shu W.S."/>
        </authorList>
    </citation>
    <scope>NUCLEOTIDE SEQUENCE [LARGE SCALE GENOMIC DNA]</scope>
    <source>
        <strain evidence="4">AP3</strain>
    </source>
</reference>
<keyword evidence="1" id="KW-0547">Nucleotide-binding</keyword>
<feature type="binding site" evidence="1">
    <location>
        <position position="84"/>
    </location>
    <ligand>
        <name>Mg(2+)</name>
        <dbReference type="ChEBI" id="CHEBI:18420"/>
        <label>2</label>
    </ligand>
</feature>
<dbReference type="GO" id="GO:0000287">
    <property type="term" value="F:magnesium ion binding"/>
    <property type="evidence" value="ECO:0007669"/>
    <property type="project" value="UniProtKB-UniRule"/>
</dbReference>
<feature type="binding site" evidence="1">
    <location>
        <begin position="131"/>
        <end position="132"/>
    </location>
    <ligand>
        <name>ATP</name>
        <dbReference type="ChEBI" id="CHEBI:30616"/>
    </ligand>
</feature>
<feature type="binding site" evidence="1">
    <location>
        <position position="62"/>
    </location>
    <ligand>
        <name>substrate</name>
    </ligand>
</feature>
<evidence type="ECO:0000256" key="1">
    <source>
        <dbReference type="HAMAP-Rule" id="MF_02128"/>
    </source>
</evidence>
<comment type="catalytic activity">
    <reaction evidence="1">
        <text>thiamine phosphate + ATP = thiamine diphosphate + ADP</text>
        <dbReference type="Rhea" id="RHEA:15913"/>
        <dbReference type="ChEBI" id="CHEBI:30616"/>
        <dbReference type="ChEBI" id="CHEBI:37575"/>
        <dbReference type="ChEBI" id="CHEBI:58937"/>
        <dbReference type="ChEBI" id="CHEBI:456216"/>
        <dbReference type="EC" id="2.7.4.16"/>
    </reaction>
</comment>
<sequence length="346" mass="39160">MRAKKKEVLNETELIREIEKISLITQKFNKSIIIKSIGDDCAIFRDKNGMLVSTDSITENVHFTLKFYSFYEIGSKSLLVNLSDIAAMGGTPRLFTLSLFIPDYVNEENIKETLYGVVGVAKKYRVSLIGGNISRASEFSISITIIGDYKDDNVIKRGNSKIGDAVFVSGEIGNSWMAYYLQKHGKHIDKNFVNLENFEKKTIENFINKFKLPTPRIKLAKELAVRKLANSLTDISDGLYKDISNILRLSQGVEIWINELPVNENLKHIAELLKIRKCADNIISFGEDYELLWTADDKNEKEVLNLSSRLGIKIKKIGRVVNGINGIKFLKNGVAYPVKDSTFRHL</sequence>
<feature type="binding site" evidence="1">
    <location>
        <position position="40"/>
    </location>
    <ligand>
        <name>Mg(2+)</name>
        <dbReference type="ChEBI" id="CHEBI:18420"/>
        <label>4</label>
    </ligand>
</feature>
<comment type="miscellaneous">
    <text evidence="1">Reaction mechanism of ThiL seems to utilize a direct, inline transfer of the gamma-phosphate of ATP to TMP rather than a phosphorylated enzyme intermediate.</text>
</comment>
<keyword evidence="1 4" id="KW-0418">Kinase</keyword>
<feature type="domain" description="PurM-like N-terminal" evidence="2">
    <location>
        <begin position="38"/>
        <end position="147"/>
    </location>
</feature>
<keyword evidence="1" id="KW-0460">Magnesium</keyword>
<dbReference type="GO" id="GO:0005524">
    <property type="term" value="F:ATP binding"/>
    <property type="evidence" value="ECO:0007669"/>
    <property type="project" value="UniProtKB-UniRule"/>
</dbReference>
<comment type="similarity">
    <text evidence="1">Belongs to the thiamine-monophosphate kinase family.</text>
</comment>
<feature type="binding site" evidence="1">
    <location>
        <position position="343"/>
    </location>
    <ligand>
        <name>substrate</name>
    </ligand>
</feature>
<keyword evidence="1 4" id="KW-0808">Transferase</keyword>
<feature type="binding site" evidence="1">
    <location>
        <position position="54"/>
    </location>
    <ligand>
        <name>Mg(2+)</name>
        <dbReference type="ChEBI" id="CHEBI:18420"/>
        <label>1</label>
    </ligand>
</feature>
<evidence type="ECO:0000259" key="2">
    <source>
        <dbReference type="Pfam" id="PF00586"/>
    </source>
</evidence>
<dbReference type="InterPro" id="IPR006283">
    <property type="entry name" value="ThiL-like"/>
</dbReference>
<dbReference type="InterPro" id="IPR036921">
    <property type="entry name" value="PurM-like_N_sf"/>
</dbReference>
<dbReference type="UniPathway" id="UPA00060">
    <property type="reaction ID" value="UER00142"/>
</dbReference>
<feature type="binding site" evidence="1">
    <location>
        <position position="40"/>
    </location>
    <ligand>
        <name>Mg(2+)</name>
        <dbReference type="ChEBI" id="CHEBI:18420"/>
        <label>3</label>
    </ligand>
</feature>
<dbReference type="GO" id="GO:0009030">
    <property type="term" value="F:thiamine-phosphate kinase activity"/>
    <property type="evidence" value="ECO:0007669"/>
    <property type="project" value="UniProtKB-UniRule"/>
</dbReference>
<accession>A0A519BCK9</accession>
<feature type="binding site" evidence="1">
    <location>
        <position position="287"/>
    </location>
    <ligand>
        <name>substrate</name>
    </ligand>
</feature>
<feature type="binding site" evidence="1">
    <location>
        <position position="237"/>
    </location>
    <ligand>
        <name>Mg(2+)</name>
        <dbReference type="ChEBI" id="CHEBI:18420"/>
        <label>5</label>
    </ligand>
</feature>
<keyword evidence="1" id="KW-0784">Thiamine biosynthesis</keyword>
<dbReference type="EMBL" id="SGBD01000001">
    <property type="protein sequence ID" value="RZD14999.1"/>
    <property type="molecule type" value="Genomic_DNA"/>
</dbReference>
<feature type="binding site" evidence="1">
    <location>
        <position position="55"/>
    </location>
    <ligand>
        <name>Mg(2+)</name>
        <dbReference type="ChEBI" id="CHEBI:18420"/>
        <label>2</label>
    </ligand>
</feature>
<dbReference type="GO" id="GO:0009228">
    <property type="term" value="P:thiamine biosynthetic process"/>
    <property type="evidence" value="ECO:0007669"/>
    <property type="project" value="UniProtKB-KW"/>
</dbReference>
<evidence type="ECO:0000313" key="5">
    <source>
        <dbReference type="Proteomes" id="UP000320813"/>
    </source>
</evidence>
<comment type="function">
    <text evidence="1">Catalyzes the ATP-dependent phosphorylation of thiamine-monophosphate (TMP) to form thiamine-pyrophosphate (TPP), the active form of vitamin B1.</text>
</comment>
<dbReference type="CDD" id="cd02194">
    <property type="entry name" value="ThiL"/>
    <property type="match status" value="1"/>
</dbReference>